<evidence type="ECO:0000313" key="2">
    <source>
        <dbReference type="EMBL" id="MBW7468919.1"/>
    </source>
</evidence>
<feature type="domain" description="HNH nuclease" evidence="1">
    <location>
        <begin position="266"/>
        <end position="303"/>
    </location>
</feature>
<evidence type="ECO:0000313" key="3">
    <source>
        <dbReference type="Proteomes" id="UP000813018"/>
    </source>
</evidence>
<evidence type="ECO:0000259" key="1">
    <source>
        <dbReference type="Pfam" id="PF13395"/>
    </source>
</evidence>
<protein>
    <recommendedName>
        <fullName evidence="1">HNH nuclease domain-containing protein</fullName>
    </recommendedName>
</protein>
<dbReference type="Gene3D" id="1.10.30.50">
    <property type="match status" value="1"/>
</dbReference>
<dbReference type="CDD" id="cd00085">
    <property type="entry name" value="HNHc"/>
    <property type="match status" value="1"/>
</dbReference>
<dbReference type="Proteomes" id="UP000813018">
    <property type="component" value="Unassembled WGS sequence"/>
</dbReference>
<reference evidence="2 3" key="1">
    <citation type="journal article" date="2016" name="Int. J. Syst. Evol. Microbiol.">
        <title>Pontibacter aydingkolensis sp. nov., isolated from soil of a salt lake.</title>
        <authorList>
            <person name="Osman G."/>
            <person name="Zhang T."/>
            <person name="Lou K."/>
            <person name="Gao Y."/>
            <person name="Chang W."/>
            <person name="Lin Q."/>
            <person name="Yang H.M."/>
            <person name="Huo X.D."/>
            <person name="Wang N."/>
        </authorList>
    </citation>
    <scope>NUCLEOTIDE SEQUENCE [LARGE SCALE GENOMIC DNA]</scope>
    <source>
        <strain evidence="2 3">KACC 19255</strain>
    </source>
</reference>
<sequence>MDSQTFSNISKIIERDSKFTTYKFALLRGTIDIIQENSPFIKERGDVVEIPLGLMVEKWIIYYYPIFASQIFLPQINGEKNNLAFGRYFGNVINHYNQLGGISLLYNELRSKGISNEISYDFLQLVKSIKDTIVKQPMYFIGRSISSEFNSIYKYIPIGNKSKGKSHIVNTQWLIDSCGIFTIPYSYYEAFKVLGSFLAGTDSILFKWAEFSVNASREYLSTEKVITEILKEPVTKRDAKDAILFYKTIVGDRKYVECVWSGINIAKYDVDHLLPFSVWKNNDLWNLMPADPKVNNTKRDKIPSLVLLEKRKDVIINYWELIQQVYPEKFFNEMSISLTGYLNKSNWQNLAFERLKSTTSNLINVRGYEEWNHKSK</sequence>
<accession>A0ABS7CYL2</accession>
<name>A0ABS7CYL2_9BACT</name>
<proteinExistence type="predicted"/>
<comment type="caution">
    <text evidence="2">The sequence shown here is derived from an EMBL/GenBank/DDBJ whole genome shotgun (WGS) entry which is preliminary data.</text>
</comment>
<dbReference type="InterPro" id="IPR003615">
    <property type="entry name" value="HNH_nuc"/>
</dbReference>
<dbReference type="RefSeq" id="WP_219878793.1">
    <property type="nucleotide sequence ID" value="NZ_JAHYXK010000022.1"/>
</dbReference>
<organism evidence="2 3">
    <name type="scientific">Pontibacter aydingkolensis</name>
    <dbReference type="NCBI Taxonomy" id="1911536"/>
    <lineage>
        <taxon>Bacteria</taxon>
        <taxon>Pseudomonadati</taxon>
        <taxon>Bacteroidota</taxon>
        <taxon>Cytophagia</taxon>
        <taxon>Cytophagales</taxon>
        <taxon>Hymenobacteraceae</taxon>
        <taxon>Pontibacter</taxon>
    </lineage>
</organism>
<gene>
    <name evidence="2" type="ORF">K0O23_17720</name>
</gene>
<keyword evidence="3" id="KW-1185">Reference proteome</keyword>
<dbReference type="EMBL" id="JAHYXK010000022">
    <property type="protein sequence ID" value="MBW7468919.1"/>
    <property type="molecule type" value="Genomic_DNA"/>
</dbReference>
<dbReference type="Pfam" id="PF13395">
    <property type="entry name" value="HNH_4"/>
    <property type="match status" value="1"/>
</dbReference>